<evidence type="ECO:0000313" key="4">
    <source>
        <dbReference type="EMBL" id="MFD1427490.1"/>
    </source>
</evidence>
<dbReference type="Pfam" id="PF14559">
    <property type="entry name" value="TPR_19"/>
    <property type="match status" value="1"/>
</dbReference>
<dbReference type="InterPro" id="IPR011990">
    <property type="entry name" value="TPR-like_helical_dom_sf"/>
</dbReference>
<evidence type="ECO:0000256" key="2">
    <source>
        <dbReference type="ARBA" id="ARBA00022803"/>
    </source>
</evidence>
<evidence type="ECO:0000256" key="3">
    <source>
        <dbReference type="PROSITE-ProRule" id="PRU00339"/>
    </source>
</evidence>
<dbReference type="Gene3D" id="1.25.40.10">
    <property type="entry name" value="Tetratricopeptide repeat domain"/>
    <property type="match status" value="2"/>
</dbReference>
<dbReference type="PANTHER" id="PTHR45586">
    <property type="entry name" value="TPR REPEAT-CONTAINING PROTEIN PA4667"/>
    <property type="match status" value="1"/>
</dbReference>
<dbReference type="InterPro" id="IPR051012">
    <property type="entry name" value="CellSynth/LPSAsmb/PSIAsmb"/>
</dbReference>
<gene>
    <name evidence="4" type="ORF">ACFQ4Y_11275</name>
</gene>
<dbReference type="Proteomes" id="UP001597282">
    <property type="component" value="Unassembled WGS sequence"/>
</dbReference>
<dbReference type="SMART" id="SM00028">
    <property type="entry name" value="TPR"/>
    <property type="match status" value="5"/>
</dbReference>
<keyword evidence="2 3" id="KW-0802">TPR repeat</keyword>
<name>A0ABW4CD46_9BACL</name>
<accession>A0ABW4CD46</accession>
<feature type="repeat" description="TPR" evidence="3">
    <location>
        <begin position="22"/>
        <end position="55"/>
    </location>
</feature>
<evidence type="ECO:0000313" key="5">
    <source>
        <dbReference type="Proteomes" id="UP001597282"/>
    </source>
</evidence>
<dbReference type="RefSeq" id="WP_380165556.1">
    <property type="nucleotide sequence ID" value="NZ_JBHTNU010000010.1"/>
</dbReference>
<dbReference type="PROSITE" id="PS50005">
    <property type="entry name" value="TPR"/>
    <property type="match status" value="2"/>
</dbReference>
<sequence>MKKQHADACSKEHKVVRLRLDAGFFFERAVRSLDRHRYDKALKYFRLAVEKEPDNPVNQCNLAGILSEMGCFEESNKVLEKVLTEVDPDLSECWFYMANNAANMDEFELAEEYLIHYLEEERNGEFAAEAEEMLEMLAYELGRSPRQPRQPQVRPRQNWMSKHDEARECLESGRFLQAMEILEELLEEHSDFHAVMNNLSLAYYYTGDVDQAMETIERVLASDPGNLHAICNLAVFTQHLREWESRNRLVGLLKKWIPFYPEHMYKLATTLGILGEHEAAFDMFLRLIKREERPEASLYHYAAVAAFNSKSFDRARKYWRLAQELDPDSKVPVFYLNQLEKREHLPPEQVPPVSYHYQLPFEEQLMQLDRERSTIPEQIRQNPLIRSSFFWALNYGDKETKLQVLQVFEWLGDKEVEQVLRNFLMKREEEDDLKRLALYVLKKIGAAQPYRVVLESREMTIHSHELAQELPGWLKTWEQVLHCCLEGMKGRYDTAHLNDAQLIWSEFLREHRADFPEIRKVEGWAAALEYIVARLHGSSLTQESVAKRHAVSSSTVGRNVRFLEQVCRANEGDEPRT</sequence>
<proteinExistence type="predicted"/>
<reference evidence="5" key="1">
    <citation type="journal article" date="2019" name="Int. J. Syst. Evol. Microbiol.">
        <title>The Global Catalogue of Microorganisms (GCM) 10K type strain sequencing project: providing services to taxonomists for standard genome sequencing and annotation.</title>
        <authorList>
            <consortium name="The Broad Institute Genomics Platform"/>
            <consortium name="The Broad Institute Genome Sequencing Center for Infectious Disease"/>
            <person name="Wu L."/>
            <person name="Ma J."/>
        </authorList>
    </citation>
    <scope>NUCLEOTIDE SEQUENCE [LARGE SCALE GENOMIC DNA]</scope>
    <source>
        <strain evidence="5">S1</strain>
    </source>
</reference>
<feature type="repeat" description="TPR" evidence="3">
    <location>
        <begin position="193"/>
        <end position="226"/>
    </location>
</feature>
<dbReference type="PANTHER" id="PTHR45586:SF1">
    <property type="entry name" value="LIPOPOLYSACCHARIDE ASSEMBLY PROTEIN B"/>
    <property type="match status" value="1"/>
</dbReference>
<keyword evidence="5" id="KW-1185">Reference proteome</keyword>
<evidence type="ECO:0000256" key="1">
    <source>
        <dbReference type="ARBA" id="ARBA00022737"/>
    </source>
</evidence>
<organism evidence="4 5">
    <name type="scientific">Kroppenstedtia sanguinis</name>
    <dbReference type="NCBI Taxonomy" id="1380684"/>
    <lineage>
        <taxon>Bacteria</taxon>
        <taxon>Bacillati</taxon>
        <taxon>Bacillota</taxon>
        <taxon>Bacilli</taxon>
        <taxon>Bacillales</taxon>
        <taxon>Thermoactinomycetaceae</taxon>
        <taxon>Kroppenstedtia</taxon>
    </lineage>
</organism>
<dbReference type="EMBL" id="JBHTNU010000010">
    <property type="protein sequence ID" value="MFD1427490.1"/>
    <property type="molecule type" value="Genomic_DNA"/>
</dbReference>
<keyword evidence="1" id="KW-0677">Repeat</keyword>
<protein>
    <submittedName>
        <fullName evidence="4">Tetratricopeptide repeat protein</fullName>
    </submittedName>
</protein>
<dbReference type="SUPFAM" id="SSF48452">
    <property type="entry name" value="TPR-like"/>
    <property type="match status" value="2"/>
</dbReference>
<comment type="caution">
    <text evidence="4">The sequence shown here is derived from an EMBL/GenBank/DDBJ whole genome shotgun (WGS) entry which is preliminary data.</text>
</comment>
<dbReference type="InterPro" id="IPR019734">
    <property type="entry name" value="TPR_rpt"/>
</dbReference>